<dbReference type="InterPro" id="IPR042517">
    <property type="entry name" value="Glyco_hydro_64_N_2"/>
</dbReference>
<dbReference type="OrthoDB" id="5290283at2759"/>
<dbReference type="Gene3D" id="2.60.110.10">
    <property type="entry name" value="Thaumatin"/>
    <property type="match status" value="1"/>
</dbReference>
<dbReference type="Gene3D" id="3.30.920.50">
    <property type="entry name" value="Beta-1,3-glucanase, C-terminal domain"/>
    <property type="match status" value="1"/>
</dbReference>
<dbReference type="EMBL" id="KQ964245">
    <property type="protein sequence ID" value="KXJ97696.1"/>
    <property type="molecule type" value="Genomic_DNA"/>
</dbReference>
<feature type="region of interest" description="Disordered" evidence="1">
    <location>
        <begin position="383"/>
        <end position="413"/>
    </location>
</feature>
<evidence type="ECO:0000313" key="4">
    <source>
        <dbReference type="Proteomes" id="UP000070501"/>
    </source>
</evidence>
<evidence type="ECO:0000256" key="1">
    <source>
        <dbReference type="SAM" id="MobiDB-lite"/>
    </source>
</evidence>
<dbReference type="PANTHER" id="PTHR38165:SF1">
    <property type="entry name" value="GLUCANASE B"/>
    <property type="match status" value="1"/>
</dbReference>
<gene>
    <name evidence="3" type="ORF">Micbo1qcDRAFT_200352</name>
</gene>
<organism evidence="3 4">
    <name type="scientific">Microdochium bolleyi</name>
    <dbReference type="NCBI Taxonomy" id="196109"/>
    <lineage>
        <taxon>Eukaryota</taxon>
        <taxon>Fungi</taxon>
        <taxon>Dikarya</taxon>
        <taxon>Ascomycota</taxon>
        <taxon>Pezizomycotina</taxon>
        <taxon>Sordariomycetes</taxon>
        <taxon>Xylariomycetidae</taxon>
        <taxon>Xylariales</taxon>
        <taxon>Microdochiaceae</taxon>
        <taxon>Microdochium</taxon>
    </lineage>
</organism>
<dbReference type="PROSITE" id="PS52006">
    <property type="entry name" value="GH64"/>
    <property type="match status" value="1"/>
</dbReference>
<dbReference type="AlphaFoldDB" id="A0A136JKP0"/>
<dbReference type="PANTHER" id="PTHR38165">
    <property type="match status" value="1"/>
</dbReference>
<protein>
    <submittedName>
        <fullName evidence="3">Glucanase B</fullName>
    </submittedName>
</protein>
<dbReference type="InParanoid" id="A0A136JKP0"/>
<dbReference type="InterPro" id="IPR037176">
    <property type="entry name" value="Osmotin/thaumatin-like_sf"/>
</dbReference>
<keyword evidence="4" id="KW-1185">Reference proteome</keyword>
<dbReference type="STRING" id="196109.A0A136JKP0"/>
<dbReference type="InterPro" id="IPR037398">
    <property type="entry name" value="Glyco_hydro_64_fam"/>
</dbReference>
<accession>A0A136JKP0</accession>
<reference evidence="4" key="1">
    <citation type="submission" date="2016-02" db="EMBL/GenBank/DDBJ databases">
        <title>Draft genome sequence of Microdochium bolleyi, a fungal endophyte of beachgrass.</title>
        <authorList>
            <consortium name="DOE Joint Genome Institute"/>
            <person name="David A.S."/>
            <person name="May G."/>
            <person name="Haridas S."/>
            <person name="Lim J."/>
            <person name="Wang M."/>
            <person name="Labutti K."/>
            <person name="Lipzen A."/>
            <person name="Barry K."/>
            <person name="Grigoriev I.V."/>
        </authorList>
    </citation>
    <scope>NUCLEOTIDE SEQUENCE [LARGE SCALE GENOMIC DNA]</scope>
    <source>
        <strain evidence="4">J235TASD1</strain>
    </source>
</reference>
<proteinExistence type="predicted"/>
<dbReference type="Pfam" id="PF16483">
    <property type="entry name" value="Glyco_hydro_64"/>
    <property type="match status" value="1"/>
</dbReference>
<dbReference type="CDD" id="cd09220">
    <property type="entry name" value="GH64-GluB-like"/>
    <property type="match status" value="1"/>
</dbReference>
<sequence>MTGQTTTFALVNRTGSANAYAYITGLDLNNSNRPIFIQSDGVSVYRPASPTATLQPLAADVAIPLGQPGATKTVTVPRIAGGRVWFVIGDRLTFFLNPGPAIVEPSVTNPADRNYGLNWGFCEFTFNEWQLFVNISYVDFIALPIALNLRNRAGREQVVRGIPDGGLDSVADRLQQQQARDGAGWGSLVVKAPNGSNLRALSPNSARVMNNGLFQGYYQAYVDQVWAKYATQDLSINTQAQWGVRTGRVRDNGLLTFDGLGAFAKPSAGDIFSCSTGPFGGYPEATRDAMGNLGARIAASLNRATMLSNANQPDGERVSAYYTAGVANHYSRIVHEVNIDGRGYAFPYDDVVPSGTEQPEQAGTAFDGDPDVLTITLGSLRATANAGGRGGERSREDEEGGTETGDQSKPGLWQRVTTGFKSIVSRAKQGSCF</sequence>
<feature type="domain" description="GH64" evidence="2">
    <location>
        <begin position="3"/>
        <end position="354"/>
    </location>
</feature>
<name>A0A136JKP0_9PEZI</name>
<dbReference type="Proteomes" id="UP000070501">
    <property type="component" value="Unassembled WGS sequence"/>
</dbReference>
<evidence type="ECO:0000259" key="2">
    <source>
        <dbReference type="PROSITE" id="PS52006"/>
    </source>
</evidence>
<evidence type="ECO:0000313" key="3">
    <source>
        <dbReference type="EMBL" id="KXJ97696.1"/>
    </source>
</evidence>
<dbReference type="InterPro" id="IPR032477">
    <property type="entry name" value="Glyco_hydro_64"/>
</dbReference>